<feature type="region of interest" description="Disordered" evidence="8">
    <location>
        <begin position="516"/>
        <end position="551"/>
    </location>
</feature>
<evidence type="ECO:0000256" key="7">
    <source>
        <dbReference type="ARBA" id="ARBA00023273"/>
    </source>
</evidence>
<dbReference type="AlphaFoldDB" id="A0ABD2LMF2"/>
<feature type="compositionally biased region" description="Acidic residues" evidence="8">
    <location>
        <begin position="278"/>
        <end position="297"/>
    </location>
</feature>
<feature type="compositionally biased region" description="Basic and acidic residues" evidence="8">
    <location>
        <begin position="357"/>
        <end position="369"/>
    </location>
</feature>
<feature type="compositionally biased region" description="Basic and acidic residues" evidence="8">
    <location>
        <begin position="298"/>
        <end position="327"/>
    </location>
</feature>
<name>A0ABD2LMF2_9BILA</name>
<evidence type="ECO:0000256" key="8">
    <source>
        <dbReference type="SAM" id="MobiDB-lite"/>
    </source>
</evidence>
<protein>
    <recommendedName>
        <fullName evidence="3">Intraflagellar transport protein 46 homolog</fullName>
    </recommendedName>
</protein>
<reference evidence="9 10" key="1">
    <citation type="submission" date="2024-10" db="EMBL/GenBank/DDBJ databases">
        <authorList>
            <person name="Kim D."/>
        </authorList>
    </citation>
    <scope>NUCLEOTIDE SEQUENCE [LARGE SCALE GENOMIC DNA]</scope>
    <source>
        <strain evidence="9">BH-2024</strain>
    </source>
</reference>
<evidence type="ECO:0000256" key="6">
    <source>
        <dbReference type="ARBA" id="ARBA00023212"/>
    </source>
</evidence>
<feature type="compositionally biased region" description="Basic and acidic residues" evidence="8">
    <location>
        <begin position="423"/>
        <end position="433"/>
    </location>
</feature>
<evidence type="ECO:0000256" key="1">
    <source>
        <dbReference type="ARBA" id="ARBA00004120"/>
    </source>
</evidence>
<evidence type="ECO:0000256" key="2">
    <source>
        <dbReference type="ARBA" id="ARBA00007700"/>
    </source>
</evidence>
<dbReference type="Gene3D" id="1.10.490.10">
    <property type="entry name" value="Globins"/>
    <property type="match status" value="1"/>
</dbReference>
<dbReference type="CDD" id="cd01040">
    <property type="entry name" value="Mb-like"/>
    <property type="match status" value="1"/>
</dbReference>
<feature type="compositionally biased region" description="Basic and acidic residues" evidence="8">
    <location>
        <begin position="518"/>
        <end position="534"/>
    </location>
</feature>
<feature type="region of interest" description="Disordered" evidence="8">
    <location>
        <begin position="473"/>
        <end position="500"/>
    </location>
</feature>
<proteinExistence type="inferred from homology"/>
<dbReference type="GO" id="GO:0120025">
    <property type="term" value="C:plasma membrane bounded cell projection"/>
    <property type="evidence" value="ECO:0007669"/>
    <property type="project" value="UniProtKB-ARBA"/>
</dbReference>
<feature type="compositionally biased region" description="Basic and acidic residues" evidence="8">
    <location>
        <begin position="205"/>
        <end position="215"/>
    </location>
</feature>
<dbReference type="PANTHER" id="PTHR13376:SF0">
    <property type="entry name" value="INTRAFLAGELLAR TRANSPORT PROTEIN 46 HOMOLOG"/>
    <property type="match status" value="1"/>
</dbReference>
<evidence type="ECO:0000313" key="9">
    <source>
        <dbReference type="EMBL" id="KAL3116415.1"/>
    </source>
</evidence>
<dbReference type="EMBL" id="JBICBT010000358">
    <property type="protein sequence ID" value="KAL3116415.1"/>
    <property type="molecule type" value="Genomic_DNA"/>
</dbReference>
<keyword evidence="10" id="KW-1185">Reference proteome</keyword>
<feature type="region of interest" description="Disordered" evidence="8">
    <location>
        <begin position="267"/>
        <end position="448"/>
    </location>
</feature>
<feature type="compositionally biased region" description="Polar residues" evidence="8">
    <location>
        <begin position="535"/>
        <end position="544"/>
    </location>
</feature>
<keyword evidence="6" id="KW-0206">Cytoskeleton</keyword>
<dbReference type="InterPro" id="IPR044399">
    <property type="entry name" value="Mb-like_M"/>
</dbReference>
<comment type="subcellular location">
    <subcellularLocation>
        <location evidence="1">Cytoplasm</location>
        <location evidence="1">Cytoskeleton</location>
        <location evidence="1">Cilium basal body</location>
    </subcellularLocation>
</comment>
<dbReference type="PANTHER" id="PTHR13376">
    <property type="entry name" value="INTRAFLAGELLAR TRANSPORT PROTEIN 46 HOMOLOG"/>
    <property type="match status" value="1"/>
</dbReference>
<evidence type="ECO:0000313" key="10">
    <source>
        <dbReference type="Proteomes" id="UP001620626"/>
    </source>
</evidence>
<evidence type="ECO:0000256" key="3">
    <source>
        <dbReference type="ARBA" id="ARBA00017206"/>
    </source>
</evidence>
<dbReference type="Pfam" id="PF12317">
    <property type="entry name" value="IFT46_B_C"/>
    <property type="match status" value="1"/>
</dbReference>
<comment type="similarity">
    <text evidence="2">Belongs to the IFT46 family.</text>
</comment>
<keyword evidence="7" id="KW-0966">Cell projection</keyword>
<feature type="region of interest" description="Disordered" evidence="8">
    <location>
        <begin position="181"/>
        <end position="225"/>
    </location>
</feature>
<gene>
    <name evidence="9" type="ORF">niasHT_006862</name>
</gene>
<dbReference type="InterPro" id="IPR022088">
    <property type="entry name" value="Intraflagellar_transp_cmplxB"/>
</dbReference>
<sequence length="808" mass="90794">MSIALPEQKRSNNFLSSRDRELIFLCWRNDIATSRRDLFHKTMLKCIQSSPKMNEVIACGYYCYRDLTKWPKLNRICQAIFNFFDKLINEYEMDEDKMYEACEQLGEMHANYAQYGLKPHFMDLFQQQLLGIIARFEMDDKIETCIAFTHLITFVVDVMIQASDSAGDLAPNRHNHPQQIRVLGEPLSDRSSSQSDESGGRRPRALIDAESRQAVDEYQDEDDGIRPAGQEAAQDFLGSDPFATEEDSLQFFEEQERQIALQIAQENGENEQQKEAEDNAEDGQAEEQQLEEDEEEREMMSRIEEEEENGGKEEEKTAEARTSKEDIFPTEEPPRSSYSHISESLQNREFPGADLLSHAEELDGEEIREPAQPLTEGYSIGYPTDPPPAYSSPRKERPGTTSSRHTLGGVSRFSVPAPYEMTLKGDDEYKVTDSEDNSTAEGTSGAANIRSAIGDTLTLAGGMAAAVLAAPSVPDTPKRSPFASPRGIGHGVDSPRGDGQRQNVAVVVQGARTVAELQQRDKTARETSAKERNKMGTNEGQAQQQKRKEADDALPHFPISAELKELFGQIEDYVAERVEIVPCWKPFQIDYIPAVGEVDPFIKVPRPDQNMITAIRTLDIWAMDISTVDTPKNDELLLGLAVLDEPATQQSDSAIVDLRLHQMAGNSAADAPVKKLSRADRNAHQIERWVQNVKELRRTKAPTRVVYGKPMPSIESLMQEWPAEVEQKLKEMKLLINANLDADLEDFVDLCLGLVDIPLHKSRLESLHVLFSLYAEFRASQHFRNMAMDRDEAGGANSANIDQFVMPD</sequence>
<organism evidence="9 10">
    <name type="scientific">Heterodera trifolii</name>
    <dbReference type="NCBI Taxonomy" id="157864"/>
    <lineage>
        <taxon>Eukaryota</taxon>
        <taxon>Metazoa</taxon>
        <taxon>Ecdysozoa</taxon>
        <taxon>Nematoda</taxon>
        <taxon>Chromadorea</taxon>
        <taxon>Rhabditida</taxon>
        <taxon>Tylenchina</taxon>
        <taxon>Tylenchomorpha</taxon>
        <taxon>Tylenchoidea</taxon>
        <taxon>Heteroderidae</taxon>
        <taxon>Heteroderinae</taxon>
        <taxon>Heterodera</taxon>
    </lineage>
</organism>
<keyword evidence="5" id="KW-0969">Cilium</keyword>
<dbReference type="InterPro" id="IPR012292">
    <property type="entry name" value="Globin/Proto"/>
</dbReference>
<evidence type="ECO:0000256" key="5">
    <source>
        <dbReference type="ARBA" id="ARBA00023069"/>
    </source>
</evidence>
<feature type="compositionally biased region" description="Polar residues" evidence="8">
    <location>
        <begin position="336"/>
        <end position="347"/>
    </location>
</feature>
<feature type="compositionally biased region" description="Polar residues" evidence="8">
    <location>
        <begin position="437"/>
        <end position="446"/>
    </location>
</feature>
<dbReference type="SUPFAM" id="SSF46458">
    <property type="entry name" value="Globin-like"/>
    <property type="match status" value="1"/>
</dbReference>
<comment type="caution">
    <text evidence="9">The sequence shown here is derived from an EMBL/GenBank/DDBJ whole genome shotgun (WGS) entry which is preliminary data.</text>
</comment>
<accession>A0ABD2LMF2</accession>
<keyword evidence="4" id="KW-0963">Cytoplasm</keyword>
<dbReference type="Proteomes" id="UP001620626">
    <property type="component" value="Unassembled WGS sequence"/>
</dbReference>
<evidence type="ECO:0000256" key="4">
    <source>
        <dbReference type="ARBA" id="ARBA00022490"/>
    </source>
</evidence>
<dbReference type="InterPro" id="IPR009050">
    <property type="entry name" value="Globin-like_sf"/>
</dbReference>